<dbReference type="RefSeq" id="WP_204844911.1">
    <property type="nucleotide sequence ID" value="NZ_JAFBCL010000001.1"/>
</dbReference>
<gene>
    <name evidence="2" type="ORF">JOE68_005230</name>
</gene>
<reference evidence="2 3" key="1">
    <citation type="submission" date="2021-01" db="EMBL/GenBank/DDBJ databases">
        <title>Sequencing the genomes of 1000 actinobacteria strains.</title>
        <authorList>
            <person name="Klenk H.-P."/>
        </authorList>
    </citation>
    <scope>NUCLEOTIDE SEQUENCE [LARGE SCALE GENOMIC DNA]</scope>
    <source>
        <strain evidence="2 3">DSM 44581</strain>
    </source>
</reference>
<evidence type="ECO:0000256" key="1">
    <source>
        <dbReference type="SAM" id="MobiDB-lite"/>
    </source>
</evidence>
<sequence length="76" mass="7410">MGARGARRREGQRHGGGAGAVDDQDRLCPEAGAVGGRGWSAAGAGRRGGGAGWRGPGHPGGDRAARAGTAAPPAQR</sequence>
<evidence type="ECO:0000313" key="3">
    <source>
        <dbReference type="Proteomes" id="UP001195724"/>
    </source>
</evidence>
<proteinExistence type="predicted"/>
<organism evidence="2 3">
    <name type="scientific">Saccharothrix algeriensis</name>
    <dbReference type="NCBI Taxonomy" id="173560"/>
    <lineage>
        <taxon>Bacteria</taxon>
        <taxon>Bacillati</taxon>
        <taxon>Actinomycetota</taxon>
        <taxon>Actinomycetes</taxon>
        <taxon>Pseudonocardiales</taxon>
        <taxon>Pseudonocardiaceae</taxon>
        <taxon>Saccharothrix</taxon>
    </lineage>
</organism>
<accession>A0ABS2SEL1</accession>
<protein>
    <submittedName>
        <fullName evidence="2">Uncharacterized protein</fullName>
    </submittedName>
</protein>
<comment type="caution">
    <text evidence="2">The sequence shown here is derived from an EMBL/GenBank/DDBJ whole genome shotgun (WGS) entry which is preliminary data.</text>
</comment>
<name>A0ABS2SEL1_9PSEU</name>
<dbReference type="EMBL" id="JAFBCL010000001">
    <property type="protein sequence ID" value="MBM7814365.1"/>
    <property type="molecule type" value="Genomic_DNA"/>
</dbReference>
<feature type="compositionally biased region" description="Gly residues" evidence="1">
    <location>
        <begin position="45"/>
        <end position="59"/>
    </location>
</feature>
<dbReference type="Proteomes" id="UP001195724">
    <property type="component" value="Unassembled WGS sequence"/>
</dbReference>
<keyword evidence="3" id="KW-1185">Reference proteome</keyword>
<feature type="region of interest" description="Disordered" evidence="1">
    <location>
        <begin position="1"/>
        <end position="76"/>
    </location>
</feature>
<evidence type="ECO:0000313" key="2">
    <source>
        <dbReference type="EMBL" id="MBM7814365.1"/>
    </source>
</evidence>
<feature type="compositionally biased region" description="Low complexity" evidence="1">
    <location>
        <begin position="66"/>
        <end position="76"/>
    </location>
</feature>